<protein>
    <submittedName>
        <fullName evidence="1">Uncharacterized protein</fullName>
    </submittedName>
</protein>
<keyword evidence="2" id="KW-1185">Reference proteome</keyword>
<dbReference type="AlphaFoldDB" id="A0A1W1UKU9"/>
<reference evidence="1 2" key="1">
    <citation type="submission" date="2017-04" db="EMBL/GenBank/DDBJ databases">
        <authorList>
            <person name="Afonso C.L."/>
            <person name="Miller P.J."/>
            <person name="Scott M.A."/>
            <person name="Spackman E."/>
            <person name="Goraichik I."/>
            <person name="Dimitrov K.M."/>
            <person name="Suarez D.L."/>
            <person name="Swayne D.E."/>
        </authorList>
    </citation>
    <scope>NUCLEOTIDE SEQUENCE [LARGE SCALE GENOMIC DNA]</scope>
    <source>
        <strain evidence="1 2">KR-140</strain>
    </source>
</reference>
<gene>
    <name evidence="1" type="ORF">SAMN00790413_04575</name>
</gene>
<dbReference type="EMBL" id="FWWU01000005">
    <property type="protein sequence ID" value="SMB81421.1"/>
    <property type="molecule type" value="Genomic_DNA"/>
</dbReference>
<dbReference type="RefSeq" id="WP_245808149.1">
    <property type="nucleotide sequence ID" value="NZ_FWWU01000005.1"/>
</dbReference>
<dbReference type="Proteomes" id="UP000192582">
    <property type="component" value="Unassembled WGS sequence"/>
</dbReference>
<evidence type="ECO:0000313" key="1">
    <source>
        <dbReference type="EMBL" id="SMB81421.1"/>
    </source>
</evidence>
<organism evidence="1 2">
    <name type="scientific">Deinococcus hopiensis KR-140</name>
    <dbReference type="NCBI Taxonomy" id="695939"/>
    <lineage>
        <taxon>Bacteria</taxon>
        <taxon>Thermotogati</taxon>
        <taxon>Deinococcota</taxon>
        <taxon>Deinococci</taxon>
        <taxon>Deinococcales</taxon>
        <taxon>Deinococcaceae</taxon>
        <taxon>Deinococcus</taxon>
    </lineage>
</organism>
<evidence type="ECO:0000313" key="2">
    <source>
        <dbReference type="Proteomes" id="UP000192582"/>
    </source>
</evidence>
<name>A0A1W1UKU9_9DEIO</name>
<proteinExistence type="predicted"/>
<sequence>MPRKKTTPDPEVLAPQQFSLMDALDSMAQDMAVEVPEAMLAAMEFEKHLLDLAHTIAREAIRVGEPETEAERVAAAERQVRFLGKLFRELHQVTQS</sequence>
<accession>A0A1W1UKU9</accession>